<organism evidence="6 7">
    <name type="scientific">Roseovarius mucosus DSM 17069</name>
    <dbReference type="NCBI Taxonomy" id="1288298"/>
    <lineage>
        <taxon>Bacteria</taxon>
        <taxon>Pseudomonadati</taxon>
        <taxon>Pseudomonadota</taxon>
        <taxon>Alphaproteobacteria</taxon>
        <taxon>Rhodobacterales</taxon>
        <taxon>Roseobacteraceae</taxon>
        <taxon>Roseovarius</taxon>
    </lineage>
</organism>
<dbReference type="Pfam" id="PF00589">
    <property type="entry name" value="Phage_integrase"/>
    <property type="match status" value="1"/>
</dbReference>
<comment type="caution">
    <text evidence="6">The sequence shown here is derived from an EMBL/GenBank/DDBJ whole genome shotgun (WGS) entry which is preliminary data.</text>
</comment>
<dbReference type="PANTHER" id="PTHR30349">
    <property type="entry name" value="PHAGE INTEGRASE-RELATED"/>
    <property type="match status" value="1"/>
</dbReference>
<gene>
    <name evidence="6" type="ORF">rosmuc_03783</name>
</gene>
<dbReference type="Gene3D" id="1.10.443.10">
    <property type="entry name" value="Intergrase catalytic core"/>
    <property type="match status" value="1"/>
</dbReference>
<keyword evidence="4" id="KW-0233">DNA recombination</keyword>
<evidence type="ECO:0000256" key="4">
    <source>
        <dbReference type="ARBA" id="ARBA00023172"/>
    </source>
</evidence>
<dbReference type="PATRIC" id="fig|1288298.3.peg.3792"/>
<dbReference type="RefSeq" id="WP_037275143.1">
    <property type="nucleotide sequence ID" value="NZ_KN293984.1"/>
</dbReference>
<dbReference type="PROSITE" id="PS51898">
    <property type="entry name" value="TYR_RECOMBINASE"/>
    <property type="match status" value="1"/>
</dbReference>
<dbReference type="AlphaFoldDB" id="A0A0A0HGU1"/>
<evidence type="ECO:0000313" key="6">
    <source>
        <dbReference type="EMBL" id="KGM86221.1"/>
    </source>
</evidence>
<protein>
    <submittedName>
        <fullName evidence="6">Site-specific recombinase XerD</fullName>
    </submittedName>
</protein>
<dbReference type="EMBL" id="AONH01000020">
    <property type="protein sequence ID" value="KGM86221.1"/>
    <property type="molecule type" value="Genomic_DNA"/>
</dbReference>
<dbReference type="CDD" id="cd00796">
    <property type="entry name" value="INT_Rci_Hp1_C"/>
    <property type="match status" value="1"/>
</dbReference>
<sequence>MNLFRRTDSPYWWYVFTIDGQRFRDSTKRPLNDKKGAMAVMNAEYTKALNMGQLGHKPEITLKDAFDLTLDEVEGQTLRVYKTQATKLLKVLPKTKLASSLTQGDLDALLARRKKAGEQGNTIRCEFKFLRRALSRVKRTHKVNADLEWPNIKGFTKTRYLSKAEERAVLARLQAGSTITDAKAYELCIILLDTGLRLMEAVEVDWVDIDMTNRTIEVYRTKTGIVSTVPISNRVYEILSRKTNQPKPFEKMEWAVKNLRKVIGAECNQSKRLIEQRGKATIHTLRDTFASRLLQQGMSLHKLSKLLGHTTITQTAKYAQLENLDVVSEAREMMDAS</sequence>
<reference evidence="6 7" key="1">
    <citation type="submission" date="2013-01" db="EMBL/GenBank/DDBJ databases">
        <authorList>
            <person name="Fiebig A."/>
            <person name="Goeker M."/>
            <person name="Klenk H.-P.P."/>
        </authorList>
    </citation>
    <scope>NUCLEOTIDE SEQUENCE [LARGE SCALE GENOMIC DNA]</scope>
    <source>
        <strain evidence="6 7">DSM 17069</strain>
    </source>
</reference>
<keyword evidence="2" id="KW-0229">DNA integration</keyword>
<keyword evidence="3" id="KW-0238">DNA-binding</keyword>
<dbReference type="GO" id="GO:0006310">
    <property type="term" value="P:DNA recombination"/>
    <property type="evidence" value="ECO:0007669"/>
    <property type="project" value="UniProtKB-KW"/>
</dbReference>
<dbReference type="InterPro" id="IPR013762">
    <property type="entry name" value="Integrase-like_cat_sf"/>
</dbReference>
<dbReference type="PANTHER" id="PTHR30349:SF41">
    <property type="entry name" value="INTEGRASE_RECOMBINASE PROTEIN MJ0367-RELATED"/>
    <property type="match status" value="1"/>
</dbReference>
<dbReference type="Proteomes" id="UP000030021">
    <property type="component" value="Unassembled WGS sequence"/>
</dbReference>
<evidence type="ECO:0000256" key="2">
    <source>
        <dbReference type="ARBA" id="ARBA00022908"/>
    </source>
</evidence>
<feature type="domain" description="Tyr recombinase" evidence="5">
    <location>
        <begin position="156"/>
        <end position="331"/>
    </location>
</feature>
<dbReference type="GO" id="GO:0015074">
    <property type="term" value="P:DNA integration"/>
    <property type="evidence" value="ECO:0007669"/>
    <property type="project" value="UniProtKB-KW"/>
</dbReference>
<comment type="similarity">
    <text evidence="1">Belongs to the 'phage' integrase family.</text>
</comment>
<evidence type="ECO:0000259" key="5">
    <source>
        <dbReference type="PROSITE" id="PS51898"/>
    </source>
</evidence>
<name>A0A0A0HGU1_9RHOB</name>
<dbReference type="InterPro" id="IPR011010">
    <property type="entry name" value="DNA_brk_join_enz"/>
</dbReference>
<dbReference type="InterPro" id="IPR050090">
    <property type="entry name" value="Tyrosine_recombinase_XerCD"/>
</dbReference>
<evidence type="ECO:0000313" key="7">
    <source>
        <dbReference type="Proteomes" id="UP000030021"/>
    </source>
</evidence>
<dbReference type="InterPro" id="IPR002104">
    <property type="entry name" value="Integrase_catalytic"/>
</dbReference>
<accession>A0A0A0HGU1</accession>
<dbReference type="GO" id="GO:0003677">
    <property type="term" value="F:DNA binding"/>
    <property type="evidence" value="ECO:0007669"/>
    <property type="project" value="UniProtKB-KW"/>
</dbReference>
<evidence type="ECO:0000256" key="1">
    <source>
        <dbReference type="ARBA" id="ARBA00008857"/>
    </source>
</evidence>
<dbReference type="HOGENOM" id="CLU_027562_17_7_5"/>
<proteinExistence type="inferred from homology"/>
<evidence type="ECO:0000256" key="3">
    <source>
        <dbReference type="ARBA" id="ARBA00023125"/>
    </source>
</evidence>
<dbReference type="eggNOG" id="COG0582">
    <property type="taxonomic scope" value="Bacteria"/>
</dbReference>
<dbReference type="OrthoDB" id="9814722at2"/>
<dbReference type="SUPFAM" id="SSF56349">
    <property type="entry name" value="DNA breaking-rejoining enzymes"/>
    <property type="match status" value="1"/>
</dbReference>